<dbReference type="Gene3D" id="3.30.470.20">
    <property type="entry name" value="ATP-grasp fold, B domain"/>
    <property type="match status" value="1"/>
</dbReference>
<organism evidence="10 11">
    <name type="scientific">Potamilus streckersoni</name>
    <dbReference type="NCBI Taxonomy" id="2493646"/>
    <lineage>
        <taxon>Eukaryota</taxon>
        <taxon>Metazoa</taxon>
        <taxon>Spiralia</taxon>
        <taxon>Lophotrochozoa</taxon>
        <taxon>Mollusca</taxon>
        <taxon>Bivalvia</taxon>
        <taxon>Autobranchia</taxon>
        <taxon>Heteroconchia</taxon>
        <taxon>Palaeoheterodonta</taxon>
        <taxon>Unionida</taxon>
        <taxon>Unionoidea</taxon>
        <taxon>Unionidae</taxon>
        <taxon>Ambleminae</taxon>
        <taxon>Lampsilini</taxon>
        <taxon>Potamilus</taxon>
    </lineage>
</organism>
<reference evidence="10" key="2">
    <citation type="journal article" date="2021" name="Genome Biol. Evol.">
        <title>Developing a high-quality reference genome for a parasitic bivalve with doubly uniparental inheritance (Bivalvia: Unionida).</title>
        <authorList>
            <person name="Smith C.H."/>
        </authorList>
    </citation>
    <scope>NUCLEOTIDE SEQUENCE</scope>
    <source>
        <strain evidence="10">CHS0354</strain>
        <tissue evidence="10">Mantle</tissue>
    </source>
</reference>
<feature type="compositionally biased region" description="Basic and acidic residues" evidence="8">
    <location>
        <begin position="180"/>
        <end position="189"/>
    </location>
</feature>
<comment type="subcellular location">
    <subcellularLocation>
        <location evidence="1">Cytoplasm</location>
        <location evidence="1">Cytoskeleton</location>
    </subcellularLocation>
</comment>
<dbReference type="InterPro" id="IPR051437">
    <property type="entry name" value="TTLL_monoglycylase"/>
</dbReference>
<evidence type="ECO:0000256" key="2">
    <source>
        <dbReference type="ARBA" id="ARBA00022490"/>
    </source>
</evidence>
<comment type="caution">
    <text evidence="10">The sequence shown here is derived from an EMBL/GenBank/DDBJ whole genome shotgun (WGS) entry which is preliminary data.</text>
</comment>
<dbReference type="PANTHER" id="PTHR45870:SF2">
    <property type="entry name" value="TUBULIN MONOGLYCYLASE TTLL3"/>
    <property type="match status" value="1"/>
</dbReference>
<evidence type="ECO:0000256" key="3">
    <source>
        <dbReference type="ARBA" id="ARBA00022598"/>
    </source>
</evidence>
<feature type="region of interest" description="Disordered" evidence="8">
    <location>
        <begin position="164"/>
        <end position="207"/>
    </location>
</feature>
<dbReference type="GO" id="GO:0015630">
    <property type="term" value="C:microtubule cytoskeleton"/>
    <property type="evidence" value="ECO:0007669"/>
    <property type="project" value="TreeGrafter"/>
</dbReference>
<dbReference type="FunFam" id="3.30.470.20:FF:000032">
    <property type="entry name" value="tubulin monoglycylase TTLL3 isoform X2"/>
    <property type="match status" value="1"/>
</dbReference>
<evidence type="ECO:0000256" key="8">
    <source>
        <dbReference type="SAM" id="MobiDB-lite"/>
    </source>
</evidence>
<dbReference type="Proteomes" id="UP001195483">
    <property type="component" value="Unassembled WGS sequence"/>
</dbReference>
<dbReference type="InterPro" id="IPR011761">
    <property type="entry name" value="ATP-grasp"/>
</dbReference>
<keyword evidence="2" id="KW-0963">Cytoplasm</keyword>
<reference evidence="10" key="3">
    <citation type="submission" date="2023-05" db="EMBL/GenBank/DDBJ databases">
        <authorList>
            <person name="Smith C.H."/>
        </authorList>
    </citation>
    <scope>NUCLEOTIDE SEQUENCE</scope>
    <source>
        <strain evidence="10">CHS0354</strain>
        <tissue evidence="10">Mantle</tissue>
    </source>
</reference>
<dbReference type="EMBL" id="JAEAOA010000703">
    <property type="protein sequence ID" value="KAK3600704.1"/>
    <property type="molecule type" value="Genomic_DNA"/>
</dbReference>
<feature type="region of interest" description="Disordered" evidence="8">
    <location>
        <begin position="1000"/>
        <end position="1083"/>
    </location>
</feature>
<dbReference type="GO" id="GO:0005930">
    <property type="term" value="C:axoneme"/>
    <property type="evidence" value="ECO:0007669"/>
    <property type="project" value="TreeGrafter"/>
</dbReference>
<dbReference type="PROSITE" id="PS50975">
    <property type="entry name" value="ATP_GRASP"/>
    <property type="match status" value="1"/>
</dbReference>
<feature type="compositionally biased region" description="Low complexity" evidence="8">
    <location>
        <begin position="1020"/>
        <end position="1030"/>
    </location>
</feature>
<evidence type="ECO:0000259" key="9">
    <source>
        <dbReference type="PROSITE" id="PS50975"/>
    </source>
</evidence>
<keyword evidence="5 7" id="KW-0067">ATP-binding</keyword>
<feature type="compositionally biased region" description="Low complexity" evidence="8">
    <location>
        <begin position="1054"/>
        <end position="1066"/>
    </location>
</feature>
<evidence type="ECO:0000256" key="4">
    <source>
        <dbReference type="ARBA" id="ARBA00022741"/>
    </source>
</evidence>
<feature type="region of interest" description="Disordered" evidence="8">
    <location>
        <begin position="1211"/>
        <end position="1241"/>
    </location>
</feature>
<name>A0AAE0W4F5_9BIVA</name>
<reference evidence="10" key="1">
    <citation type="journal article" date="2021" name="Genome Biol. Evol.">
        <title>A High-Quality Reference Genome for a Parasitic Bivalve with Doubly Uniparental Inheritance (Bivalvia: Unionida).</title>
        <authorList>
            <person name="Smith C.H."/>
        </authorList>
    </citation>
    <scope>NUCLEOTIDE SEQUENCE</scope>
    <source>
        <strain evidence="10">CHS0354</strain>
    </source>
</reference>
<dbReference type="GO" id="GO:0005524">
    <property type="term" value="F:ATP binding"/>
    <property type="evidence" value="ECO:0007669"/>
    <property type="project" value="UniProtKB-UniRule"/>
</dbReference>
<feature type="region of interest" description="Disordered" evidence="8">
    <location>
        <begin position="363"/>
        <end position="408"/>
    </location>
</feature>
<dbReference type="Pfam" id="PF03133">
    <property type="entry name" value="TTL"/>
    <property type="match status" value="1"/>
</dbReference>
<feature type="compositionally biased region" description="Basic and acidic residues" evidence="8">
    <location>
        <begin position="576"/>
        <end position="586"/>
    </location>
</feature>
<feature type="domain" description="ATP-grasp" evidence="9">
    <location>
        <begin position="869"/>
        <end position="913"/>
    </location>
</feature>
<dbReference type="GO" id="GO:0070736">
    <property type="term" value="F:protein-glycine ligase activity, initiating"/>
    <property type="evidence" value="ECO:0007669"/>
    <property type="project" value="TreeGrafter"/>
</dbReference>
<dbReference type="InterPro" id="IPR004344">
    <property type="entry name" value="TTL/TTLL_fam"/>
</dbReference>
<dbReference type="GO" id="GO:0003341">
    <property type="term" value="P:cilium movement"/>
    <property type="evidence" value="ECO:0007669"/>
    <property type="project" value="TreeGrafter"/>
</dbReference>
<feature type="region of interest" description="Disordered" evidence="8">
    <location>
        <begin position="576"/>
        <end position="599"/>
    </location>
</feature>
<feature type="compositionally biased region" description="Basic and acidic residues" evidence="8">
    <location>
        <begin position="1037"/>
        <end position="1046"/>
    </location>
</feature>
<feature type="compositionally biased region" description="Acidic residues" evidence="8">
    <location>
        <begin position="377"/>
        <end position="398"/>
    </location>
</feature>
<keyword evidence="3" id="KW-0436">Ligase</keyword>
<accession>A0AAE0W4F5</accession>
<evidence type="ECO:0000313" key="11">
    <source>
        <dbReference type="Proteomes" id="UP001195483"/>
    </source>
</evidence>
<evidence type="ECO:0000313" key="10">
    <source>
        <dbReference type="EMBL" id="KAK3600704.1"/>
    </source>
</evidence>
<dbReference type="PANTHER" id="PTHR45870">
    <property type="entry name" value="TUBULIN MONOGLYCYLASE TTLL3"/>
    <property type="match status" value="1"/>
</dbReference>
<evidence type="ECO:0000256" key="1">
    <source>
        <dbReference type="ARBA" id="ARBA00004245"/>
    </source>
</evidence>
<keyword evidence="4 7" id="KW-0547">Nucleotide-binding</keyword>
<evidence type="ECO:0000256" key="5">
    <source>
        <dbReference type="ARBA" id="ARBA00022840"/>
    </source>
</evidence>
<keyword evidence="11" id="KW-1185">Reference proteome</keyword>
<protein>
    <recommendedName>
        <fullName evidence="9">ATP-grasp domain-containing protein</fullName>
    </recommendedName>
</protein>
<sequence>MGKTKLNATNQHTFVPRISTASKKLAARRLQQLDTGGLPHFMLDIKCKAKDLQPLAPILSSTEKTVKPIQDFKWSEEQSELNIFSSRDDEVTPNFTGPVLRTGRMNKQSEVLLDDNIFTFRPKVSHASMKIVENMGTDFMARQQQHLERQKKFVEQAGLPYNLKTHGENLSPISRYGQKVSKEKFSKENDDSDNLNSNSQEFDSQDFPRAEAEDNLGEMMHSGLKRNKTTISPNLQRVLDGPYANGNPDMVLKHHKMRMMNHTFKEKLEEEAYCDFDDKDDADTNSSFSRSKTMPTLRRPKLTRKITALGSIGSLERLKTAKEIAEKAIRNKKVFTIQGGYSAVRHSLRRRGWVEKFYKLPAPPKKTTKKRQRNGEDEGDDNDDNDDDDDTDDTDSDNDQPKIPPWEEEDGIYGIMSRTVRNVNPSFIWVLKRDVIDYRFLSKDQMVNHYVKAGSFTTKVGLCVNMRNVPWFEDCDPDSFYPRCYRLSHEEEKMAFIDDFRITACISILKIVINLYTEGGECDEERREKDDCEDKENKEPVSETKPFICTNPECTHSRPNMTTENKCIHALEQEELEKKKGEERENSTPPPVPKIDHKKRKKKRVMVPLKCLDRAIGQCEKYLMQCDHDDIDVMNELYQLSQAQWDELIGWYYQLVHENGIIPNIPNHLLGQVESILNRMKTKWPQLELDGVKNVWIVKPGAKSRGRGIVCYNRLEEMLKLVNSQVVRKDNKYVVQKYIERPLLIYNCKFDIRQWFLVTDWNPLTIWFYMDSYLRFCSQQFTLDNFDESIHLSNNAIQKHYKNGPRSSRLPDENMWSHEEFKDYLKTKKLGHIWDEHIYPTMKKSITCALLTTQDIVEFRKASFELYGADFMLTEDYSPWLIEINSSPSMESSTAVTSRLCTSVLEDTIKVVIDRKYDKNCDIGRFELSYKQPLVTVPPYIGISLCAEGQQIKKPGWMLTRQREQEQLFSPRKESTKQVIFNEKVSPYFVESTVLHNRSNIYQPQKTKRPRSDRDIEPGQSSSQKSSTSSAPVKKSNSHEPNDAQKEKKHSSAHKSVSSAKSPAASINGNSQNESENDDSAKPEKIDTHIRVAHSPIIPKTSVYGSPMVPTTSYMANPAGKKIVSKTSVSTNYTIPNAENKEKPALTVSNVESMDLKSLKSQAKGVCPLIDSTWSRTCLECGNGMNLRLDGTNTNCKCQQDGIRITYNEPLNVNNTKDTKNFQNQPKSGSSRPPSAVSMQSSGIAFQPQNVSSQPIVTPKTDRVAHKYPEGNNLPKRQILSHYYGISNLPRFVRRYIVRRQGIPLNSSSASYIVTSPVDNMMSITSLSYPRN</sequence>
<keyword evidence="6" id="KW-0206">Cytoskeleton</keyword>
<dbReference type="PROSITE" id="PS51221">
    <property type="entry name" value="TTL"/>
    <property type="match status" value="1"/>
</dbReference>
<gene>
    <name evidence="10" type="ORF">CHS0354_011384</name>
</gene>
<evidence type="ECO:0000256" key="7">
    <source>
        <dbReference type="PROSITE-ProRule" id="PRU00409"/>
    </source>
</evidence>
<dbReference type="GO" id="GO:0046872">
    <property type="term" value="F:metal ion binding"/>
    <property type="evidence" value="ECO:0007669"/>
    <property type="project" value="InterPro"/>
</dbReference>
<dbReference type="SUPFAM" id="SSF56059">
    <property type="entry name" value="Glutathione synthetase ATP-binding domain-like"/>
    <property type="match status" value="1"/>
</dbReference>
<proteinExistence type="predicted"/>
<evidence type="ECO:0000256" key="6">
    <source>
        <dbReference type="ARBA" id="ARBA00023212"/>
    </source>
</evidence>
<dbReference type="GO" id="GO:0060271">
    <property type="term" value="P:cilium assembly"/>
    <property type="evidence" value="ECO:0007669"/>
    <property type="project" value="TreeGrafter"/>
</dbReference>